<reference evidence="14" key="2">
    <citation type="journal article" date="2021" name="PeerJ">
        <title>Extensive microbial diversity within the chicken gut microbiome revealed by metagenomics and culture.</title>
        <authorList>
            <person name="Gilroy R."/>
            <person name="Ravi A."/>
            <person name="Getino M."/>
            <person name="Pursley I."/>
            <person name="Horton D.L."/>
            <person name="Alikhan N.F."/>
            <person name="Baker D."/>
            <person name="Gharbi K."/>
            <person name="Hall N."/>
            <person name="Watson M."/>
            <person name="Adriaenssens E.M."/>
            <person name="Foster-Nyarko E."/>
            <person name="Jarju S."/>
            <person name="Secka A."/>
            <person name="Antonio M."/>
            <person name="Oren A."/>
            <person name="Chaudhuri R.R."/>
            <person name="La Ragione R."/>
            <person name="Hildebrand F."/>
            <person name="Pallen M.J."/>
        </authorList>
    </citation>
    <scope>NUCLEOTIDE SEQUENCE</scope>
    <source>
        <strain evidence="14">CHK187-14744</strain>
    </source>
</reference>
<dbReference type="HAMAP" id="MF_01464_B">
    <property type="entry name" value="SecF_B"/>
    <property type="match status" value="1"/>
</dbReference>
<dbReference type="Pfam" id="PF07549">
    <property type="entry name" value="Sec_GG"/>
    <property type="match status" value="2"/>
</dbReference>
<dbReference type="InterPro" id="IPR022645">
    <property type="entry name" value="SecD/SecF_bac"/>
</dbReference>
<feature type="domain" description="Protein export membrane protein SecD/SecF C-terminal" evidence="11">
    <location>
        <begin position="550"/>
        <end position="730"/>
    </location>
</feature>
<sequence>MKKKRKWKSLLALLLIVIVIGACGYVAMFGAGHGAQGSAKNITLGLDLAGGVSITYQADEENPSAEDMSDTTYKLQRRVEAYSTEAEVYQEGSNRISVEIPGYYDSEQVLSELGNPGTVEFYEPTDDAAAEDQIIFSLGGEFDSENYNLVMDGNDVADAQVATEQDSYGNSQYVVALTLTEEGTQKFAEATERNVGNPIYIVYDGEVISAPTVNETISDGQCSIQGNFTYDTANSLATSIRLGALKLNLTEIQSSVVGARLGEEAVTTSLMAGAVGLAIIMVFMIVIYRIPGLASAIALLFYVIIMLLLLNGLDVTLTLPGIAGIILSIGMAVDANVIIFTRIKEEISAGKSVRNAIQAGFHKALSAILDGNITTLIAAAVLYLMGSGSIRGFATTLALGVVLSMFTALAVTRLILLLFYNMGLDQEKYYGKDARLKTFKFVANKKYFYILPAVILIAGVICMGINHTNGNGILNYGLDFTGGTSMTVPFNEEIQVTSDAGSQLLEAITDTVGSGDVQLQNVQGSNDIVIKTQTLDQTTRENLRTMLAEQYGVDETAITETNVSGVVSDEMQRDAVISVVIAGICMLIYIWIRFKDITFGASAVLALLHDVLMVLMVYAFVRIPVGNTFIACMLTIVGYSINATIVIFDRIRENRRLMSTESLESIVDASINQTLTRSINTSLTTFISICVLYIMGVTSIREFALPLMAGIICGAYSSISISGTLWYIMRGRTGEKSVKVQK</sequence>
<evidence type="ECO:0000256" key="4">
    <source>
        <dbReference type="ARBA" id="ARBA00022692"/>
    </source>
</evidence>
<feature type="transmembrane region" description="Helical" evidence="9">
    <location>
        <begin position="683"/>
        <end position="701"/>
    </location>
</feature>
<feature type="transmembrane region" description="Helical" evidence="9">
    <location>
        <begin position="627"/>
        <end position="648"/>
    </location>
</feature>
<dbReference type="GO" id="GO:0015450">
    <property type="term" value="F:protein-transporting ATPase activity"/>
    <property type="evidence" value="ECO:0007669"/>
    <property type="project" value="InterPro"/>
</dbReference>
<evidence type="ECO:0000256" key="8">
    <source>
        <dbReference type="ARBA" id="ARBA00023136"/>
    </source>
</evidence>
<evidence type="ECO:0000256" key="1">
    <source>
        <dbReference type="ARBA" id="ARBA00004651"/>
    </source>
</evidence>
<gene>
    <name evidence="9 14" type="primary">secD</name>
    <name evidence="10" type="synonym">secF</name>
    <name evidence="14" type="ORF">IAB63_03720</name>
</gene>
<dbReference type="PANTHER" id="PTHR30081">
    <property type="entry name" value="PROTEIN-EXPORT MEMBRANE PROTEIN SEC"/>
    <property type="match status" value="1"/>
</dbReference>
<dbReference type="GO" id="GO:0065002">
    <property type="term" value="P:intracellular protein transmembrane transport"/>
    <property type="evidence" value="ECO:0007669"/>
    <property type="project" value="UniProtKB-UniRule"/>
</dbReference>
<keyword evidence="5 9" id="KW-0653">Protein transport</keyword>
<comment type="subcellular location">
    <subcellularLocation>
        <location evidence="1 9">Cell membrane</location>
        <topology evidence="1 9">Multi-pass membrane protein</topology>
    </subcellularLocation>
</comment>
<feature type="transmembrane region" description="Helical" evidence="9">
    <location>
        <begin position="575"/>
        <end position="592"/>
    </location>
</feature>
<comment type="caution">
    <text evidence="9">Lacks conserved residue(s) required for the propagation of feature annotation.</text>
</comment>
<comment type="similarity">
    <text evidence="10">Belongs to the SecD/SecF family. SecF subfamily.</text>
</comment>
<evidence type="ECO:0000259" key="12">
    <source>
        <dbReference type="Pfam" id="PF21760"/>
    </source>
</evidence>
<feature type="transmembrane region" description="Helical" evidence="9">
    <location>
        <begin position="293"/>
        <end position="310"/>
    </location>
</feature>
<dbReference type="InterPro" id="IPR048631">
    <property type="entry name" value="SecD_1st"/>
</dbReference>
<feature type="transmembrane region" description="Helical" evidence="9">
    <location>
        <begin position="364"/>
        <end position="385"/>
    </location>
</feature>
<evidence type="ECO:0000256" key="5">
    <source>
        <dbReference type="ARBA" id="ARBA00022927"/>
    </source>
</evidence>
<feature type="transmembrane region" description="Helical" evidence="9">
    <location>
        <begin position="397"/>
        <end position="420"/>
    </location>
</feature>
<dbReference type="InterPro" id="IPR005665">
    <property type="entry name" value="SecF_bac"/>
</dbReference>
<dbReference type="AlphaFoldDB" id="A0A9D1KXD3"/>
<dbReference type="EMBL" id="DVLT01000026">
    <property type="protein sequence ID" value="HIU02345.1"/>
    <property type="molecule type" value="Genomic_DNA"/>
</dbReference>
<dbReference type="PANTHER" id="PTHR30081:SF1">
    <property type="entry name" value="PROTEIN TRANSLOCASE SUBUNIT SECD"/>
    <property type="match status" value="1"/>
</dbReference>
<dbReference type="SUPFAM" id="SSF82866">
    <property type="entry name" value="Multidrug efflux transporter AcrB transmembrane domain"/>
    <property type="match status" value="2"/>
</dbReference>
<keyword evidence="3 9" id="KW-1003">Cell membrane</keyword>
<dbReference type="Gene3D" id="3.30.1360.200">
    <property type="match status" value="1"/>
</dbReference>
<feature type="transmembrane region" description="Helical" evidence="9">
    <location>
        <begin position="599"/>
        <end position="621"/>
    </location>
</feature>
<keyword evidence="7 9" id="KW-0811">Translocation</keyword>
<evidence type="ECO:0000256" key="3">
    <source>
        <dbReference type="ARBA" id="ARBA00022475"/>
    </source>
</evidence>
<name>A0A9D1KXD3_9FIRM</name>
<dbReference type="NCBIfam" id="TIGR00916">
    <property type="entry name" value="2A0604s01"/>
    <property type="match status" value="1"/>
</dbReference>
<keyword evidence="2 9" id="KW-0813">Transport</keyword>
<dbReference type="InterPro" id="IPR022813">
    <property type="entry name" value="SecD/SecF_arch_bac"/>
</dbReference>
<evidence type="ECO:0000313" key="15">
    <source>
        <dbReference type="Proteomes" id="UP000824164"/>
    </source>
</evidence>
<evidence type="ECO:0000259" key="13">
    <source>
        <dbReference type="Pfam" id="PF22599"/>
    </source>
</evidence>
<comment type="function">
    <text evidence="9">Part of the Sec protein translocase complex. Interacts with the SecYEG preprotein conducting channel. SecDF uses the proton motive force (PMF) to complete protein translocation after the ATP-dependent function of SecA.</text>
</comment>
<feature type="transmembrane region" description="Helical" evidence="9">
    <location>
        <begin position="322"/>
        <end position="343"/>
    </location>
</feature>
<feature type="transmembrane region" description="Helical" evidence="9">
    <location>
        <begin position="447"/>
        <end position="466"/>
    </location>
</feature>
<evidence type="ECO:0000256" key="2">
    <source>
        <dbReference type="ARBA" id="ARBA00022448"/>
    </source>
</evidence>
<reference evidence="14" key="1">
    <citation type="submission" date="2020-10" db="EMBL/GenBank/DDBJ databases">
        <authorList>
            <person name="Gilroy R."/>
        </authorList>
    </citation>
    <scope>NUCLEOTIDE SEQUENCE</scope>
    <source>
        <strain evidence="14">CHK187-14744</strain>
    </source>
</reference>
<evidence type="ECO:0000256" key="6">
    <source>
        <dbReference type="ARBA" id="ARBA00022989"/>
    </source>
</evidence>
<feature type="domain" description="Protein translocase subunit SecDF P1" evidence="12">
    <location>
        <begin position="74"/>
        <end position="124"/>
    </location>
</feature>
<comment type="subunit">
    <text evidence="10">Forms a complex with SecD. Part of the essential Sec protein translocation apparatus which comprises SecA, SecYEG and auxiliary proteins SecDF. Other proteins may also be involved.</text>
</comment>
<feature type="domain" description="SecDF P1 head subdomain" evidence="13">
    <location>
        <begin position="148"/>
        <end position="246"/>
    </location>
</feature>
<dbReference type="GO" id="GO:0043952">
    <property type="term" value="P:protein transport by the Sec complex"/>
    <property type="evidence" value="ECO:0007669"/>
    <property type="project" value="UniProtKB-UniRule"/>
</dbReference>
<dbReference type="HAMAP" id="MF_01463_B">
    <property type="entry name" value="SecD_B"/>
    <property type="match status" value="1"/>
</dbReference>
<accession>A0A9D1KXD3</accession>
<dbReference type="NCBIfam" id="TIGR00966">
    <property type="entry name" value="transloc_SecF"/>
    <property type="match status" value="1"/>
</dbReference>
<dbReference type="InterPro" id="IPR005791">
    <property type="entry name" value="SecD"/>
</dbReference>
<dbReference type="GO" id="GO:0005886">
    <property type="term" value="C:plasma membrane"/>
    <property type="evidence" value="ECO:0007669"/>
    <property type="project" value="UniProtKB-SubCell"/>
</dbReference>
<comment type="caution">
    <text evidence="14">The sequence shown here is derived from an EMBL/GenBank/DDBJ whole genome shotgun (WGS) entry which is preliminary data.</text>
</comment>
<dbReference type="NCBIfam" id="TIGR01129">
    <property type="entry name" value="secD"/>
    <property type="match status" value="1"/>
</dbReference>
<evidence type="ECO:0000313" key="14">
    <source>
        <dbReference type="EMBL" id="HIU02345.1"/>
    </source>
</evidence>
<keyword evidence="8 9" id="KW-0472">Membrane</keyword>
<evidence type="ECO:0000259" key="11">
    <source>
        <dbReference type="Pfam" id="PF02355"/>
    </source>
</evidence>
<dbReference type="Pfam" id="PF21760">
    <property type="entry name" value="SecD_1st"/>
    <property type="match status" value="1"/>
</dbReference>
<dbReference type="Gene3D" id="3.30.70.3400">
    <property type="match status" value="1"/>
</dbReference>
<feature type="domain" description="Protein export membrane protein SecD/SecF C-terminal" evidence="11">
    <location>
        <begin position="248"/>
        <end position="419"/>
    </location>
</feature>
<comment type="similarity">
    <text evidence="9">Belongs to the SecD/SecF family. SecD subfamily.</text>
</comment>
<evidence type="ECO:0000256" key="9">
    <source>
        <dbReference type="HAMAP-Rule" id="MF_01463"/>
    </source>
</evidence>
<dbReference type="InterPro" id="IPR048634">
    <property type="entry name" value="SecD_SecF_C"/>
</dbReference>
<proteinExistence type="inferred from homology"/>
<evidence type="ECO:0000256" key="7">
    <source>
        <dbReference type="ARBA" id="ARBA00023010"/>
    </source>
</evidence>
<dbReference type="PROSITE" id="PS51257">
    <property type="entry name" value="PROKAR_LIPOPROTEIN"/>
    <property type="match status" value="1"/>
</dbReference>
<dbReference type="Pfam" id="PF22599">
    <property type="entry name" value="SecDF_P1_head"/>
    <property type="match status" value="1"/>
</dbReference>
<dbReference type="Pfam" id="PF02355">
    <property type="entry name" value="SecD_SecF_C"/>
    <property type="match status" value="2"/>
</dbReference>
<dbReference type="InterPro" id="IPR054384">
    <property type="entry name" value="SecDF_P1_head"/>
</dbReference>
<comment type="subunit">
    <text evidence="9">Forms a complex with SecF. Part of the essential Sec protein translocation apparatus which comprises SecA, SecYEG and auxiliary proteins SecDF. Other proteins may also be involved.</text>
</comment>
<dbReference type="FunFam" id="1.20.1640.10:FF:000004">
    <property type="entry name" value="Protein translocase subunit SecD"/>
    <property type="match status" value="1"/>
</dbReference>
<keyword evidence="6 9" id="KW-1133">Transmembrane helix</keyword>
<feature type="transmembrane region" description="Helical" evidence="9">
    <location>
        <begin position="270"/>
        <end position="288"/>
    </location>
</feature>
<dbReference type="Gene3D" id="1.20.1640.10">
    <property type="entry name" value="Multidrug efflux transporter AcrB transmembrane domain"/>
    <property type="match status" value="2"/>
</dbReference>
<protein>
    <recommendedName>
        <fullName evidence="9 10">Multifunctional fusion protein</fullName>
    </recommendedName>
    <domain>
        <recommendedName>
            <fullName evidence="9">Protein translocase subunit SecD</fullName>
        </recommendedName>
    </domain>
    <domain>
        <recommendedName>
            <fullName evidence="10">Protein-export membrane protein SecF</fullName>
        </recommendedName>
    </domain>
</protein>
<keyword evidence="4 9" id="KW-0812">Transmembrane</keyword>
<dbReference type="InterPro" id="IPR055344">
    <property type="entry name" value="SecD_SecF_C_bact"/>
</dbReference>
<organism evidence="14 15">
    <name type="scientific">Candidatus Onthocola gallistercoris</name>
    <dbReference type="NCBI Taxonomy" id="2840876"/>
    <lineage>
        <taxon>Bacteria</taxon>
        <taxon>Bacillati</taxon>
        <taxon>Bacillota</taxon>
        <taxon>Bacilli</taxon>
        <taxon>Candidatus Onthocola</taxon>
    </lineage>
</organism>
<dbReference type="PRINTS" id="PR01755">
    <property type="entry name" value="SECFTRNLCASE"/>
</dbReference>
<evidence type="ECO:0000256" key="10">
    <source>
        <dbReference type="HAMAP-Rule" id="MF_01464"/>
    </source>
</evidence>
<dbReference type="Proteomes" id="UP000824164">
    <property type="component" value="Unassembled WGS sequence"/>
</dbReference>
<dbReference type="GO" id="GO:0006605">
    <property type="term" value="P:protein targeting"/>
    <property type="evidence" value="ECO:0007669"/>
    <property type="project" value="UniProtKB-UniRule"/>
</dbReference>
<feature type="transmembrane region" description="Helical" evidence="9">
    <location>
        <begin position="707"/>
        <end position="729"/>
    </location>
</feature>
<dbReference type="InterPro" id="IPR022646">
    <property type="entry name" value="SecD/SecF_CS"/>
</dbReference>